<evidence type="ECO:0000256" key="1">
    <source>
        <dbReference type="ARBA" id="ARBA00004236"/>
    </source>
</evidence>
<proteinExistence type="predicted"/>
<organism evidence="7">
    <name type="scientific">Acidicaldus sp</name>
    <dbReference type="NCBI Taxonomy" id="1872105"/>
    <lineage>
        <taxon>Bacteria</taxon>
        <taxon>Pseudomonadati</taxon>
        <taxon>Pseudomonadota</taxon>
        <taxon>Alphaproteobacteria</taxon>
        <taxon>Acetobacterales</taxon>
        <taxon>Acetobacteraceae</taxon>
        <taxon>Acidicaldus</taxon>
    </lineage>
</organism>
<dbReference type="CDD" id="cd02522">
    <property type="entry name" value="GT_2_like_a"/>
    <property type="match status" value="1"/>
</dbReference>
<evidence type="ECO:0000313" key="7">
    <source>
        <dbReference type="EMBL" id="HGC42792.1"/>
    </source>
</evidence>
<dbReference type="PANTHER" id="PTHR43646:SF2">
    <property type="entry name" value="GLYCOSYLTRANSFERASE 2-LIKE DOMAIN-CONTAINING PROTEIN"/>
    <property type="match status" value="1"/>
</dbReference>
<keyword evidence="2" id="KW-1003">Cell membrane</keyword>
<dbReference type="Pfam" id="PF00535">
    <property type="entry name" value="Glycos_transf_2"/>
    <property type="match status" value="1"/>
</dbReference>
<dbReference type="InterPro" id="IPR029044">
    <property type="entry name" value="Nucleotide-diphossugar_trans"/>
</dbReference>
<gene>
    <name evidence="7" type="ORF">ENY07_06180</name>
</gene>
<keyword evidence="5" id="KW-0472">Membrane</keyword>
<comment type="caution">
    <text evidence="7">The sequence shown here is derived from an EMBL/GenBank/DDBJ whole genome shotgun (WGS) entry which is preliminary data.</text>
</comment>
<dbReference type="NCBIfam" id="TIGR04283">
    <property type="entry name" value="glyco_like_mftF"/>
    <property type="match status" value="1"/>
</dbReference>
<dbReference type="GO" id="GO:0016757">
    <property type="term" value="F:glycosyltransferase activity"/>
    <property type="evidence" value="ECO:0007669"/>
    <property type="project" value="UniProtKB-KW"/>
</dbReference>
<dbReference type="InterPro" id="IPR026461">
    <property type="entry name" value="Trfase_2_rSAM/seldom_assoc"/>
</dbReference>
<dbReference type="PANTHER" id="PTHR43646">
    <property type="entry name" value="GLYCOSYLTRANSFERASE"/>
    <property type="match status" value="1"/>
</dbReference>
<evidence type="ECO:0000256" key="3">
    <source>
        <dbReference type="ARBA" id="ARBA00022676"/>
    </source>
</evidence>
<dbReference type="EMBL" id="DTQM01000116">
    <property type="protein sequence ID" value="HGC42792.1"/>
    <property type="molecule type" value="Genomic_DNA"/>
</dbReference>
<protein>
    <submittedName>
        <fullName evidence="7">Glycosyltransferase</fullName>
    </submittedName>
</protein>
<keyword evidence="3" id="KW-0328">Glycosyltransferase</keyword>
<accession>A0A8J4M610</accession>
<keyword evidence="4" id="KW-0808">Transferase</keyword>
<feature type="domain" description="Glycosyltransferase 2-like" evidence="6">
    <location>
        <begin position="14"/>
        <end position="116"/>
    </location>
</feature>
<evidence type="ECO:0000256" key="4">
    <source>
        <dbReference type="ARBA" id="ARBA00022679"/>
    </source>
</evidence>
<reference evidence="7" key="1">
    <citation type="journal article" date="2020" name="mSystems">
        <title>Genome- and Community-Level Interaction Insights into Carbon Utilization and Element Cycling Functions of Hydrothermarchaeota in Hydrothermal Sediment.</title>
        <authorList>
            <person name="Zhou Z."/>
            <person name="Liu Y."/>
            <person name="Xu W."/>
            <person name="Pan J."/>
            <person name="Luo Z.H."/>
            <person name="Li M."/>
        </authorList>
    </citation>
    <scope>NUCLEOTIDE SEQUENCE</scope>
    <source>
        <strain evidence="7">SpSt-997</strain>
    </source>
</reference>
<sequence>MSRPGSVASPSLAVILPVLNEAARLPATLASLTPSLTRMAVAEIVVVDAGSADDSVALARGLGARVIFAPRGRGAQLAAGIRATTAPWLLLLHADTSLAPGWDEAVARFIASPEAADRAGYFRFTLAETSAPARRLMRRVAWRSRVLGLPYGDQGLVISRALLARIGGVADWPLMEDVDLARRIGRGRLVALAADAVTSAARYQRGWRRRTLRNLTCLGLYFLGVPPSRLVAFYDRGG</sequence>
<evidence type="ECO:0000256" key="2">
    <source>
        <dbReference type="ARBA" id="ARBA00022475"/>
    </source>
</evidence>
<comment type="subcellular location">
    <subcellularLocation>
        <location evidence="1">Cell membrane</location>
    </subcellularLocation>
</comment>
<evidence type="ECO:0000259" key="6">
    <source>
        <dbReference type="Pfam" id="PF00535"/>
    </source>
</evidence>
<dbReference type="AlphaFoldDB" id="A0A8J4M610"/>
<name>A0A8J4M610_9PROT</name>
<dbReference type="Gene3D" id="3.90.550.10">
    <property type="entry name" value="Spore Coat Polysaccharide Biosynthesis Protein SpsA, Chain A"/>
    <property type="match status" value="1"/>
</dbReference>
<dbReference type="SUPFAM" id="SSF53448">
    <property type="entry name" value="Nucleotide-diphospho-sugar transferases"/>
    <property type="match status" value="1"/>
</dbReference>
<dbReference type="GO" id="GO:0005886">
    <property type="term" value="C:plasma membrane"/>
    <property type="evidence" value="ECO:0007669"/>
    <property type="project" value="UniProtKB-SubCell"/>
</dbReference>
<evidence type="ECO:0000256" key="5">
    <source>
        <dbReference type="ARBA" id="ARBA00023136"/>
    </source>
</evidence>
<dbReference type="InterPro" id="IPR001173">
    <property type="entry name" value="Glyco_trans_2-like"/>
</dbReference>